<evidence type="ECO:0000313" key="2">
    <source>
        <dbReference type="EMBL" id="CBY32136.1"/>
    </source>
</evidence>
<accession>E4Y999</accession>
<sequence>MISNIRAIRVGSEVRISMRVSAARILHRRSRTQRDQERREALRRNHENIRTQKSNGTIYQPFLCDVELKRGFVFPKFIVRSDGNMYTFKLAGSYDEIRYKCACDGKTFNGRPCRATMTIEIPSTHNLEWLVKPSKEVIDKSRYTIKWEVSERHSCVAVSMPEFESAEYRRVRLADSRQFNQRRGAFFEEDSSSDEELDGVDEEMRRTLEQMFSDDSSSDDDEDDGPYRAASAIRSAGQPRGPRLSDRTEETRPISIASLMASRATHVQDEPDHPMSDEEAWNVDEDCNETATDSEDDEDDGNSISGDESIPIYIDDM</sequence>
<proteinExistence type="predicted"/>
<protein>
    <submittedName>
        <fullName evidence="2">Uncharacterized protein</fullName>
    </submittedName>
</protein>
<feature type="compositionally biased region" description="Basic and acidic residues" evidence="1">
    <location>
        <begin position="243"/>
        <end position="252"/>
    </location>
</feature>
<evidence type="ECO:0000256" key="1">
    <source>
        <dbReference type="SAM" id="MobiDB-lite"/>
    </source>
</evidence>
<reference evidence="2" key="1">
    <citation type="journal article" date="2010" name="Science">
        <title>Plasticity of animal genome architecture unmasked by rapid evolution of a pelagic tunicate.</title>
        <authorList>
            <person name="Denoeud F."/>
            <person name="Henriet S."/>
            <person name="Mungpakdee S."/>
            <person name="Aury J.M."/>
            <person name="Da Silva C."/>
            <person name="Brinkmann H."/>
            <person name="Mikhaleva J."/>
            <person name="Olsen L.C."/>
            <person name="Jubin C."/>
            <person name="Canestro C."/>
            <person name="Bouquet J.M."/>
            <person name="Danks G."/>
            <person name="Poulain J."/>
            <person name="Campsteijn C."/>
            <person name="Adamski M."/>
            <person name="Cross I."/>
            <person name="Yadetie F."/>
            <person name="Muffato M."/>
            <person name="Louis A."/>
            <person name="Butcher S."/>
            <person name="Tsagkogeorga G."/>
            <person name="Konrad A."/>
            <person name="Singh S."/>
            <person name="Jensen M.F."/>
            <person name="Cong E.H."/>
            <person name="Eikeseth-Otteraa H."/>
            <person name="Noel B."/>
            <person name="Anthouard V."/>
            <person name="Porcel B.M."/>
            <person name="Kachouri-Lafond R."/>
            <person name="Nishino A."/>
            <person name="Ugolini M."/>
            <person name="Chourrout P."/>
            <person name="Nishida H."/>
            <person name="Aasland R."/>
            <person name="Huzurbazar S."/>
            <person name="Westhof E."/>
            <person name="Delsuc F."/>
            <person name="Lehrach H."/>
            <person name="Reinhardt R."/>
            <person name="Weissenbach J."/>
            <person name="Roy S.W."/>
            <person name="Artiguenave F."/>
            <person name="Postlethwait J.H."/>
            <person name="Manak J.R."/>
            <person name="Thompson E.M."/>
            <person name="Jaillon O."/>
            <person name="Du Pasquier L."/>
            <person name="Boudinot P."/>
            <person name="Liberles D.A."/>
            <person name="Volff J.N."/>
            <person name="Philippe H."/>
            <person name="Lenhard B."/>
            <person name="Roest Crollius H."/>
            <person name="Wincker P."/>
            <person name="Chourrout D."/>
        </authorList>
    </citation>
    <scope>NUCLEOTIDE SEQUENCE [LARGE SCALE GENOMIC DNA]</scope>
</reference>
<feature type="compositionally biased region" description="Basic and acidic residues" evidence="1">
    <location>
        <begin position="266"/>
        <end position="276"/>
    </location>
</feature>
<dbReference type="AlphaFoldDB" id="E4Y999"/>
<feature type="compositionally biased region" description="Acidic residues" evidence="1">
    <location>
        <begin position="277"/>
        <end position="301"/>
    </location>
</feature>
<gene>
    <name evidence="2" type="ORF">GSOID_T00030548001</name>
</gene>
<feature type="region of interest" description="Disordered" evidence="1">
    <location>
        <begin position="211"/>
        <end position="317"/>
    </location>
</feature>
<dbReference type="EMBL" id="FN654335">
    <property type="protein sequence ID" value="CBY32136.1"/>
    <property type="molecule type" value="Genomic_DNA"/>
</dbReference>
<organism evidence="2">
    <name type="scientific">Oikopleura dioica</name>
    <name type="common">Tunicate</name>
    <dbReference type="NCBI Taxonomy" id="34765"/>
    <lineage>
        <taxon>Eukaryota</taxon>
        <taxon>Metazoa</taxon>
        <taxon>Chordata</taxon>
        <taxon>Tunicata</taxon>
        <taxon>Appendicularia</taxon>
        <taxon>Copelata</taxon>
        <taxon>Oikopleuridae</taxon>
        <taxon>Oikopleura</taxon>
    </lineage>
</organism>
<dbReference type="Proteomes" id="UP000011014">
    <property type="component" value="Unassembled WGS sequence"/>
</dbReference>
<name>E4Y999_OIKDI</name>